<dbReference type="HOGENOM" id="CLU_2841990_0_0_9"/>
<dbReference type="Pfam" id="PF09388">
    <property type="entry name" value="SpoOE-like"/>
    <property type="match status" value="1"/>
</dbReference>
<keyword evidence="2" id="KW-1185">Reference proteome</keyword>
<proteinExistence type="predicted"/>
<dbReference type="AlphaFoldDB" id="D9SKB8"/>
<organism evidence="1 2">
    <name type="scientific">Clostridium cellulovorans (strain ATCC 35296 / DSM 3052 / OCM 3 / 743B)</name>
    <dbReference type="NCBI Taxonomy" id="573061"/>
    <lineage>
        <taxon>Bacteria</taxon>
        <taxon>Bacillati</taxon>
        <taxon>Bacillota</taxon>
        <taxon>Clostridia</taxon>
        <taxon>Eubacteriales</taxon>
        <taxon>Clostridiaceae</taxon>
        <taxon>Clostridium</taxon>
    </lineage>
</organism>
<dbReference type="SUPFAM" id="SSF140500">
    <property type="entry name" value="BAS1536-like"/>
    <property type="match status" value="1"/>
</dbReference>
<dbReference type="KEGG" id="ccb:Clocel_1670"/>
<dbReference type="Gene3D" id="4.10.280.10">
    <property type="entry name" value="Helix-loop-helix DNA-binding domain"/>
    <property type="match status" value="1"/>
</dbReference>
<dbReference type="STRING" id="573061.Clocel_1670"/>
<dbReference type="InterPro" id="IPR037208">
    <property type="entry name" value="Spo0E-like_sf"/>
</dbReference>
<gene>
    <name evidence="1" type="ordered locus">Clocel_1670</name>
</gene>
<accession>D9SKB8</accession>
<evidence type="ECO:0000313" key="2">
    <source>
        <dbReference type="Proteomes" id="UP000002730"/>
    </source>
</evidence>
<sequence>MNLYLFSLRIKITYLKFLLNNKVKGKSPLTSDNVVALSQKLDKLIVDYQKTMYTTYKETTLKEAA</sequence>
<dbReference type="GO" id="GO:0043937">
    <property type="term" value="P:regulation of sporulation"/>
    <property type="evidence" value="ECO:0007669"/>
    <property type="project" value="InterPro"/>
</dbReference>
<dbReference type="InterPro" id="IPR018540">
    <property type="entry name" value="Spo0E-like"/>
</dbReference>
<reference evidence="1 2" key="1">
    <citation type="submission" date="2010-08" db="EMBL/GenBank/DDBJ databases">
        <title>Complete sequence of Clostridium cellulovorans 743B.</title>
        <authorList>
            <consortium name="US DOE Joint Genome Institute"/>
            <person name="Lucas S."/>
            <person name="Copeland A."/>
            <person name="Lapidus A."/>
            <person name="Cheng J.-F."/>
            <person name="Bruce D."/>
            <person name="Goodwin L."/>
            <person name="Pitluck S."/>
            <person name="Chertkov O."/>
            <person name="Detter J.C."/>
            <person name="Han C."/>
            <person name="Tapia R."/>
            <person name="Land M."/>
            <person name="Hauser L."/>
            <person name="Chang Y.-J."/>
            <person name="Jeffries C."/>
            <person name="Kyrpides N."/>
            <person name="Ivanova N."/>
            <person name="Mikhailova N."/>
            <person name="Hemme C.L."/>
            <person name="Woyke T."/>
        </authorList>
    </citation>
    <scope>NUCLEOTIDE SEQUENCE [LARGE SCALE GENOMIC DNA]</scope>
    <source>
        <strain evidence="2">ATCC 35296 / DSM 3052 / OCM 3 / 743B</strain>
    </source>
</reference>
<dbReference type="Proteomes" id="UP000002730">
    <property type="component" value="Chromosome"/>
</dbReference>
<dbReference type="GO" id="GO:0046983">
    <property type="term" value="F:protein dimerization activity"/>
    <property type="evidence" value="ECO:0007669"/>
    <property type="project" value="InterPro"/>
</dbReference>
<dbReference type="OrthoDB" id="2991049at2"/>
<protein>
    <submittedName>
        <fullName evidence="1">Sporulation stage 0, Spo0E-like regulatory phosphatase</fullName>
    </submittedName>
</protein>
<dbReference type="EMBL" id="CP002160">
    <property type="protein sequence ID" value="ADL51414.1"/>
    <property type="molecule type" value="Genomic_DNA"/>
</dbReference>
<name>D9SKB8_CLOC7</name>
<evidence type="ECO:0000313" key="1">
    <source>
        <dbReference type="EMBL" id="ADL51414.1"/>
    </source>
</evidence>
<dbReference type="InterPro" id="IPR036638">
    <property type="entry name" value="HLH_DNA-bd_sf"/>
</dbReference>
<dbReference type="RefSeq" id="WP_010077374.1">
    <property type="nucleotide sequence ID" value="NC_014393.1"/>
</dbReference>